<name>A0A7D5P8Y8_9EURY</name>
<dbReference type="GeneID" id="56083232"/>
<reference evidence="1 2" key="1">
    <citation type="submission" date="2020-07" db="EMBL/GenBank/DDBJ databases">
        <title>Halosimplex litoreum sp. nov. and Halosimplex rubrum sp. nov., isolated from different salt environments.</title>
        <authorList>
            <person name="Cui H."/>
        </authorList>
    </citation>
    <scope>NUCLEOTIDE SEQUENCE [LARGE SCALE GENOMIC DNA]</scope>
    <source>
        <strain evidence="1 2">R2</strain>
    </source>
</reference>
<protein>
    <submittedName>
        <fullName evidence="1">Uncharacterized protein</fullName>
    </submittedName>
</protein>
<sequence>MKGAGSAPTTQIRTLERTDISELVPARLEDLDYSVYDQLTDFQHRGSRCEVDRMISHLGAAIENEAVMRGEESTPVTFHEFEAVEIVLDALQSKYPAWFGDNEALADLEKPVSDNHLSTSDLKEAYFGEQINPETSSVGGDDWTDQKRVIIPLLAIVLSRVREQLQKDSEASTNAAQQTIKRTILREAYEHDLDETEIGVAVDAALQSLDEL</sequence>
<dbReference type="Proteomes" id="UP000509346">
    <property type="component" value="Chromosome"/>
</dbReference>
<gene>
    <name evidence="1" type="ORF">HZS54_11545</name>
</gene>
<proteinExistence type="predicted"/>
<keyword evidence="2" id="KW-1185">Reference proteome</keyword>
<evidence type="ECO:0000313" key="1">
    <source>
        <dbReference type="EMBL" id="QLH82201.1"/>
    </source>
</evidence>
<accession>A0A7D5P8Y8</accession>
<dbReference type="AlphaFoldDB" id="A0A7D5P8Y8"/>
<dbReference type="OrthoDB" id="381735at2157"/>
<organism evidence="1 2">
    <name type="scientific">Halosimplex pelagicum</name>
    <dbReference type="NCBI Taxonomy" id="869886"/>
    <lineage>
        <taxon>Archaea</taxon>
        <taxon>Methanobacteriati</taxon>
        <taxon>Methanobacteriota</taxon>
        <taxon>Stenosarchaea group</taxon>
        <taxon>Halobacteria</taxon>
        <taxon>Halobacteriales</taxon>
        <taxon>Haloarculaceae</taxon>
        <taxon>Halosimplex</taxon>
    </lineage>
</organism>
<dbReference type="EMBL" id="CP058909">
    <property type="protein sequence ID" value="QLH82201.1"/>
    <property type="molecule type" value="Genomic_DNA"/>
</dbReference>
<dbReference type="KEGG" id="hpel:HZS54_11545"/>
<dbReference type="RefSeq" id="WP_179922669.1">
    <property type="nucleotide sequence ID" value="NZ_CP058909.1"/>
</dbReference>
<evidence type="ECO:0000313" key="2">
    <source>
        <dbReference type="Proteomes" id="UP000509346"/>
    </source>
</evidence>